<dbReference type="Gene3D" id="3.60.20.10">
    <property type="entry name" value="Glutamine Phosphoribosylpyrophosphate, subunit 1, domain 1"/>
    <property type="match status" value="1"/>
</dbReference>
<reference evidence="2" key="1">
    <citation type="journal article" date="2019" name="Int. J. Syst. Evol. Microbiol.">
        <title>The Global Catalogue of Microorganisms (GCM) 10K type strain sequencing project: providing services to taxonomists for standard genome sequencing and annotation.</title>
        <authorList>
            <consortium name="The Broad Institute Genomics Platform"/>
            <consortium name="The Broad Institute Genome Sequencing Center for Infectious Disease"/>
            <person name="Wu L."/>
            <person name="Ma J."/>
        </authorList>
    </citation>
    <scope>NUCLEOTIDE SEQUENCE [LARGE SCALE GENOMIC DNA]</scope>
    <source>
        <strain evidence="2">JCM 17017</strain>
    </source>
</reference>
<dbReference type="EMBL" id="BAABCM010000022">
    <property type="protein sequence ID" value="GAA3853694.1"/>
    <property type="molecule type" value="Genomic_DNA"/>
</dbReference>
<dbReference type="SUPFAM" id="SSF56235">
    <property type="entry name" value="N-terminal nucleophile aminohydrolases (Ntn hydrolases)"/>
    <property type="match status" value="1"/>
</dbReference>
<dbReference type="PANTHER" id="PTHR39328">
    <property type="entry name" value="BLL2871 PROTEIN"/>
    <property type="match status" value="1"/>
</dbReference>
<comment type="caution">
    <text evidence="1">The sequence shown here is derived from an EMBL/GenBank/DDBJ whole genome shotgun (WGS) entry which is preliminary data.</text>
</comment>
<accession>A0ABP7JTD7</accession>
<proteinExistence type="predicted"/>
<keyword evidence="2" id="KW-1185">Reference proteome</keyword>
<dbReference type="PANTHER" id="PTHR39328:SF1">
    <property type="entry name" value="BLL2871 PROTEIN"/>
    <property type="match status" value="1"/>
</dbReference>
<dbReference type="InterPro" id="IPR010430">
    <property type="entry name" value="DUF1028"/>
</dbReference>
<dbReference type="Pfam" id="PF06267">
    <property type="entry name" value="DUF1028"/>
    <property type="match status" value="1"/>
</dbReference>
<gene>
    <name evidence="1" type="ORF">GCM10022380_84480</name>
</gene>
<dbReference type="InterPro" id="IPR029055">
    <property type="entry name" value="Ntn_hydrolases_N"/>
</dbReference>
<sequence>MAVRDRRHRGHPRGGAVTFSLVARDGGRFGIVASSSSPAVAARVAHLRPGVGAASSQNVTDPRLGAKLLDRLAEHGDAERALSEVTGSAEHIAYRQLTVLGRTGPGFAYSGAKTLGTHATATADGAVAAGNMLAGTHIPQVMLDAFAATSGELEQRLVAALQAAVAAGGEEGPVRSAGLVVVADVGWPVTDLRVDWAENPVDGLADLLAVWLPQRDDYVRRGLDPAAAPSYGVPGDL</sequence>
<organism evidence="1 2">
    <name type="scientific">Amycolatopsis tucumanensis</name>
    <dbReference type="NCBI Taxonomy" id="401106"/>
    <lineage>
        <taxon>Bacteria</taxon>
        <taxon>Bacillati</taxon>
        <taxon>Actinomycetota</taxon>
        <taxon>Actinomycetes</taxon>
        <taxon>Pseudonocardiales</taxon>
        <taxon>Pseudonocardiaceae</taxon>
        <taxon>Amycolatopsis</taxon>
    </lineage>
</organism>
<evidence type="ECO:0000313" key="1">
    <source>
        <dbReference type="EMBL" id="GAA3853694.1"/>
    </source>
</evidence>
<dbReference type="Proteomes" id="UP001501624">
    <property type="component" value="Unassembled WGS sequence"/>
</dbReference>
<evidence type="ECO:0000313" key="2">
    <source>
        <dbReference type="Proteomes" id="UP001501624"/>
    </source>
</evidence>
<name>A0ABP7JTD7_9PSEU</name>
<protein>
    <submittedName>
        <fullName evidence="1">DUF1028 domain-containing protein</fullName>
    </submittedName>
</protein>